<accession>N1PM49</accession>
<feature type="region of interest" description="Disordered" evidence="1">
    <location>
        <begin position="707"/>
        <end position="746"/>
    </location>
</feature>
<protein>
    <submittedName>
        <fullName evidence="2">Uncharacterized protein</fullName>
    </submittedName>
</protein>
<evidence type="ECO:0000313" key="2">
    <source>
        <dbReference type="EMBL" id="EME44567.1"/>
    </source>
</evidence>
<sequence length="746" mass="82568">MASEETMRVVIDWGTTRGKASLSTYPCTRCAELNNSRSQCGLVLRAPTPPPRIHHRSSSSRHQLDRARAFPWWQVILAKRKSSDGKGDVAKEEVIEVAKLSLYPDYKSAALSKRVEDRLAAAGRTKTEFIADHLNAIWEATLTFVKKRWPKKDVNSMAKEVQMSVPLIWNPGSNKIMSEAAELAGLPKTELILEPIAAAACILDLVTAGNSALLPLSEQAEGRQIQIMDVGGGTVDIITCRVTKASATGATMALEVIGEASGGLCGSYFINEEFLKWIENATEINNAGGLDKAAYSVNLSVESFLAKASQAFEEVKVKGAYDDIETLRVGRTTIKFVFGVPSTAIESFFQPVIADVVAEAVKHFVPGTEHIFVTGRFGDSLILHDAMCAQFGETMIIDSLNRTGQALEAVVLGAMMRYSGIINRSLPTIYSFGIQRVEKASSRLHRDAFYFKGDRDEHDGQFYAKTSPNYAIVKKDAYIEDLEIVEGRWSSLLTKGTVTDRDPYTSEFIWVQYILPAGEIQLSETIYWTEGDVKDHEAVYSDIDAYDQTKTVTFDPASHNFTIRYDQDGQMQYEVFSRMRLTSSGPNTQIEWQLVDNAGKPINSESVNFNPLHVTADLATESGHPKTNLKKAKVDASNIISEHSFVLRSEDRNPFPHDAVVSRPPTQSQAAQSASAPQTNHMPASPPYDIGMSDAVVAEDRKYAIVLPRGRKRTQRGVEVQDDRERKATRKKKNKPKPLENMGVDE</sequence>
<dbReference type="HOGENOM" id="CLU_372552_0_0_1"/>
<dbReference type="AlphaFoldDB" id="N1PM49"/>
<dbReference type="PANTHER" id="PTHR14187">
    <property type="entry name" value="ALPHA KINASE/ELONGATION FACTOR 2 KINASE"/>
    <property type="match status" value="1"/>
</dbReference>
<dbReference type="OrthoDB" id="3630997at2759"/>
<reference evidence="3" key="1">
    <citation type="journal article" date="2012" name="PLoS Genet.">
        <title>The genomes of the fungal plant pathogens Cladosporium fulvum and Dothistroma septosporum reveal adaptation to different hosts and lifestyles but also signatures of common ancestry.</title>
        <authorList>
            <person name="de Wit P.J.G.M."/>
            <person name="van der Burgt A."/>
            <person name="Oekmen B."/>
            <person name="Stergiopoulos I."/>
            <person name="Abd-Elsalam K.A."/>
            <person name="Aerts A.L."/>
            <person name="Bahkali A.H."/>
            <person name="Beenen H.G."/>
            <person name="Chettri P."/>
            <person name="Cox M.P."/>
            <person name="Datema E."/>
            <person name="de Vries R.P."/>
            <person name="Dhillon B."/>
            <person name="Ganley A.R."/>
            <person name="Griffiths S.A."/>
            <person name="Guo Y."/>
            <person name="Hamelin R.C."/>
            <person name="Henrissat B."/>
            <person name="Kabir M.S."/>
            <person name="Jashni M.K."/>
            <person name="Kema G."/>
            <person name="Klaubauf S."/>
            <person name="Lapidus A."/>
            <person name="Levasseur A."/>
            <person name="Lindquist E."/>
            <person name="Mehrabi R."/>
            <person name="Ohm R.A."/>
            <person name="Owen T.J."/>
            <person name="Salamov A."/>
            <person name="Schwelm A."/>
            <person name="Schijlen E."/>
            <person name="Sun H."/>
            <person name="van den Burg H.A."/>
            <person name="van Ham R.C.H.J."/>
            <person name="Zhang S."/>
            <person name="Goodwin S.B."/>
            <person name="Grigoriev I.V."/>
            <person name="Collemare J."/>
            <person name="Bradshaw R.E."/>
        </authorList>
    </citation>
    <scope>NUCLEOTIDE SEQUENCE [LARGE SCALE GENOMIC DNA]</scope>
    <source>
        <strain evidence="3">NZE10 / CBS 128990</strain>
    </source>
</reference>
<dbReference type="Gene3D" id="3.90.640.10">
    <property type="entry name" value="Actin, Chain A, domain 4"/>
    <property type="match status" value="1"/>
</dbReference>
<dbReference type="PANTHER" id="PTHR14187:SF5">
    <property type="entry name" value="HEAT SHOCK 70 KDA PROTEIN 12A"/>
    <property type="match status" value="1"/>
</dbReference>
<dbReference type="Proteomes" id="UP000016933">
    <property type="component" value="Unassembled WGS sequence"/>
</dbReference>
<dbReference type="InterPro" id="IPR043129">
    <property type="entry name" value="ATPase_NBD"/>
</dbReference>
<dbReference type="OMA" id="VIDWGTT"/>
<gene>
    <name evidence="2" type="ORF">DOTSEDRAFT_80246</name>
</gene>
<dbReference type="eggNOG" id="ENOG502SWIJ">
    <property type="taxonomic scope" value="Eukaryota"/>
</dbReference>
<feature type="compositionally biased region" description="Low complexity" evidence="1">
    <location>
        <begin position="664"/>
        <end position="679"/>
    </location>
</feature>
<keyword evidence="3" id="KW-1185">Reference proteome</keyword>
<evidence type="ECO:0000256" key="1">
    <source>
        <dbReference type="SAM" id="MobiDB-lite"/>
    </source>
</evidence>
<dbReference type="CDD" id="cd10170">
    <property type="entry name" value="ASKHA_NBD_HSP70"/>
    <property type="match status" value="1"/>
</dbReference>
<name>N1PM49_DOTSN</name>
<dbReference type="EMBL" id="KB446539">
    <property type="protein sequence ID" value="EME44567.1"/>
    <property type="molecule type" value="Genomic_DNA"/>
</dbReference>
<organism evidence="2 3">
    <name type="scientific">Dothistroma septosporum (strain NZE10 / CBS 128990)</name>
    <name type="common">Red band needle blight fungus</name>
    <name type="synonym">Mycosphaerella pini</name>
    <dbReference type="NCBI Taxonomy" id="675120"/>
    <lineage>
        <taxon>Eukaryota</taxon>
        <taxon>Fungi</taxon>
        <taxon>Dikarya</taxon>
        <taxon>Ascomycota</taxon>
        <taxon>Pezizomycotina</taxon>
        <taxon>Dothideomycetes</taxon>
        <taxon>Dothideomycetidae</taxon>
        <taxon>Mycosphaerellales</taxon>
        <taxon>Mycosphaerellaceae</taxon>
        <taxon>Dothistroma</taxon>
    </lineage>
</organism>
<feature type="compositionally biased region" description="Basic residues" evidence="1">
    <location>
        <begin position="727"/>
        <end position="736"/>
    </location>
</feature>
<dbReference type="STRING" id="675120.N1PM49"/>
<proteinExistence type="predicted"/>
<evidence type="ECO:0000313" key="3">
    <source>
        <dbReference type="Proteomes" id="UP000016933"/>
    </source>
</evidence>
<dbReference type="SUPFAM" id="SSF53067">
    <property type="entry name" value="Actin-like ATPase domain"/>
    <property type="match status" value="2"/>
</dbReference>
<reference evidence="2 3" key="2">
    <citation type="journal article" date="2012" name="PLoS Pathog.">
        <title>Diverse lifestyles and strategies of plant pathogenesis encoded in the genomes of eighteen Dothideomycetes fungi.</title>
        <authorList>
            <person name="Ohm R.A."/>
            <person name="Feau N."/>
            <person name="Henrissat B."/>
            <person name="Schoch C.L."/>
            <person name="Horwitz B.A."/>
            <person name="Barry K.W."/>
            <person name="Condon B.J."/>
            <person name="Copeland A.C."/>
            <person name="Dhillon B."/>
            <person name="Glaser F."/>
            <person name="Hesse C.N."/>
            <person name="Kosti I."/>
            <person name="LaButti K."/>
            <person name="Lindquist E.A."/>
            <person name="Lucas S."/>
            <person name="Salamov A.A."/>
            <person name="Bradshaw R.E."/>
            <person name="Ciuffetti L."/>
            <person name="Hamelin R.C."/>
            <person name="Kema G.H.J."/>
            <person name="Lawrence C."/>
            <person name="Scott J.A."/>
            <person name="Spatafora J.W."/>
            <person name="Turgeon B.G."/>
            <person name="de Wit P.J.G.M."/>
            <person name="Zhong S."/>
            <person name="Goodwin S.B."/>
            <person name="Grigoriev I.V."/>
        </authorList>
    </citation>
    <scope>NUCLEOTIDE SEQUENCE [LARGE SCALE GENOMIC DNA]</scope>
    <source>
        <strain evidence="3">NZE10 / CBS 128990</strain>
    </source>
</reference>
<feature type="region of interest" description="Disordered" evidence="1">
    <location>
        <begin position="648"/>
        <end position="693"/>
    </location>
</feature>
<dbReference type="Gene3D" id="3.30.420.40">
    <property type="match status" value="2"/>
</dbReference>